<organism evidence="2 3">
    <name type="scientific">Oxalobacter vibrioformis</name>
    <dbReference type="NCBI Taxonomy" id="933080"/>
    <lineage>
        <taxon>Bacteria</taxon>
        <taxon>Pseudomonadati</taxon>
        <taxon>Pseudomonadota</taxon>
        <taxon>Betaproteobacteria</taxon>
        <taxon>Burkholderiales</taxon>
        <taxon>Oxalobacteraceae</taxon>
        <taxon>Oxalobacter</taxon>
    </lineage>
</organism>
<sequence length="60" mass="7066">MKRLLLIISAAILFSGCEAFVHPYDQDWYENPCKWYEGRESGWYCKRPPADTDNKPDKVI</sequence>
<dbReference type="EMBL" id="CP098242">
    <property type="protein sequence ID" value="WAW08998.1"/>
    <property type="molecule type" value="Genomic_DNA"/>
</dbReference>
<protein>
    <recommendedName>
        <fullName evidence="4">Lipoprotein</fullName>
    </recommendedName>
</protein>
<proteinExistence type="predicted"/>
<gene>
    <name evidence="2" type="ORF">NB640_06790</name>
</gene>
<name>A0A9E9P2H0_9BURK</name>
<evidence type="ECO:0008006" key="4">
    <source>
        <dbReference type="Google" id="ProtNLM"/>
    </source>
</evidence>
<dbReference type="AlphaFoldDB" id="A0A9E9P2H0"/>
<evidence type="ECO:0000256" key="1">
    <source>
        <dbReference type="SAM" id="SignalP"/>
    </source>
</evidence>
<evidence type="ECO:0000313" key="2">
    <source>
        <dbReference type="EMBL" id="WAW08998.1"/>
    </source>
</evidence>
<dbReference type="RefSeq" id="WP_269307991.1">
    <property type="nucleotide sequence ID" value="NZ_CP098242.1"/>
</dbReference>
<dbReference type="PROSITE" id="PS51257">
    <property type="entry name" value="PROKAR_LIPOPROTEIN"/>
    <property type="match status" value="1"/>
</dbReference>
<reference evidence="2" key="1">
    <citation type="journal article" date="2022" name="Front. Microbiol.">
        <title>New perspectives on an old grouping: The genomic and phenotypic variability of Oxalobacter formigenes and the implications for calcium oxalate stone prevention.</title>
        <authorList>
            <person name="Chmiel J.A."/>
            <person name="Carr C."/>
            <person name="Stuivenberg G.A."/>
            <person name="Venema R."/>
            <person name="Chanyi R.M."/>
            <person name="Al K.F."/>
            <person name="Giguere D."/>
            <person name="Say H."/>
            <person name="Akouris P.P."/>
            <person name="Dominguez Romero S.A."/>
            <person name="Kwong A."/>
            <person name="Tai V."/>
            <person name="Koval S.F."/>
            <person name="Razvi H."/>
            <person name="Bjazevic J."/>
            <person name="Burton J.P."/>
        </authorList>
    </citation>
    <scope>NUCLEOTIDE SEQUENCE</scope>
    <source>
        <strain evidence="2">WoOx3</strain>
    </source>
</reference>
<accession>A0A9E9P2H0</accession>
<feature type="chain" id="PRO_5039315040" description="Lipoprotein" evidence="1">
    <location>
        <begin position="20"/>
        <end position="60"/>
    </location>
</feature>
<keyword evidence="3" id="KW-1185">Reference proteome</keyword>
<evidence type="ECO:0000313" key="3">
    <source>
        <dbReference type="Proteomes" id="UP001156215"/>
    </source>
</evidence>
<dbReference type="Proteomes" id="UP001156215">
    <property type="component" value="Chromosome"/>
</dbReference>
<dbReference type="KEGG" id="ovb:NB640_06790"/>
<keyword evidence="1" id="KW-0732">Signal</keyword>
<feature type="signal peptide" evidence="1">
    <location>
        <begin position="1"/>
        <end position="19"/>
    </location>
</feature>